<evidence type="ECO:0000256" key="1">
    <source>
        <dbReference type="SAM" id="Coils"/>
    </source>
</evidence>
<evidence type="ECO:0000313" key="3">
    <source>
        <dbReference type="EMBL" id="PWJ56563.1"/>
    </source>
</evidence>
<dbReference type="GO" id="GO:0003677">
    <property type="term" value="F:DNA binding"/>
    <property type="evidence" value="ECO:0007669"/>
    <property type="project" value="InterPro"/>
</dbReference>
<dbReference type="EMBL" id="QGDT01000011">
    <property type="protein sequence ID" value="PWJ56563.1"/>
    <property type="molecule type" value="Genomic_DNA"/>
</dbReference>
<name>A0A316AFT1_9BACT</name>
<dbReference type="CDD" id="cd00093">
    <property type="entry name" value="HTH_XRE"/>
    <property type="match status" value="1"/>
</dbReference>
<gene>
    <name evidence="3" type="ORF">CLV98_11157</name>
</gene>
<dbReference type="OrthoDB" id="959032at2"/>
<dbReference type="RefSeq" id="WP_109676466.1">
    <property type="nucleotide sequence ID" value="NZ_QGDT01000011.1"/>
</dbReference>
<accession>A0A316AFT1</accession>
<keyword evidence="1" id="KW-0175">Coiled coil</keyword>
<organism evidence="3 4">
    <name type="scientific">Dyadobacter jejuensis</name>
    <dbReference type="NCBI Taxonomy" id="1082580"/>
    <lineage>
        <taxon>Bacteria</taxon>
        <taxon>Pseudomonadati</taxon>
        <taxon>Bacteroidota</taxon>
        <taxon>Cytophagia</taxon>
        <taxon>Cytophagales</taxon>
        <taxon>Spirosomataceae</taxon>
        <taxon>Dyadobacter</taxon>
    </lineage>
</organism>
<sequence length="117" mass="13523">MSFGNKIRLIREERRITAKAMADYLDIDLATLNRIENNRTKSIKPQLLIQISEYLKVGVADLLDMGTTLQPSPDENVPNSQHTLTMSDVIRLYEQLLKSKDRIIEVLQRENDALRKK</sequence>
<dbReference type="Gene3D" id="1.10.260.40">
    <property type="entry name" value="lambda repressor-like DNA-binding domains"/>
    <property type="match status" value="1"/>
</dbReference>
<reference evidence="3 4" key="1">
    <citation type="submission" date="2018-03" db="EMBL/GenBank/DDBJ databases">
        <title>Genomic Encyclopedia of Archaeal and Bacterial Type Strains, Phase II (KMG-II): from individual species to whole genera.</title>
        <authorList>
            <person name="Goeker M."/>
        </authorList>
    </citation>
    <scope>NUCLEOTIDE SEQUENCE [LARGE SCALE GENOMIC DNA]</scope>
    <source>
        <strain evidence="3 4">DSM 100346</strain>
    </source>
</reference>
<dbReference type="SUPFAM" id="SSF47413">
    <property type="entry name" value="lambda repressor-like DNA-binding domains"/>
    <property type="match status" value="1"/>
</dbReference>
<dbReference type="AlphaFoldDB" id="A0A316AFT1"/>
<dbReference type="InterPro" id="IPR010982">
    <property type="entry name" value="Lambda_DNA-bd_dom_sf"/>
</dbReference>
<keyword evidence="4" id="KW-1185">Reference proteome</keyword>
<dbReference type="SMART" id="SM00530">
    <property type="entry name" value="HTH_XRE"/>
    <property type="match status" value="1"/>
</dbReference>
<dbReference type="Pfam" id="PF01381">
    <property type="entry name" value="HTH_3"/>
    <property type="match status" value="1"/>
</dbReference>
<dbReference type="Proteomes" id="UP000245880">
    <property type="component" value="Unassembled WGS sequence"/>
</dbReference>
<feature type="domain" description="HTH cro/C1-type" evidence="2">
    <location>
        <begin position="7"/>
        <end position="62"/>
    </location>
</feature>
<proteinExistence type="predicted"/>
<feature type="coiled-coil region" evidence="1">
    <location>
        <begin position="90"/>
        <end position="117"/>
    </location>
</feature>
<evidence type="ECO:0000259" key="2">
    <source>
        <dbReference type="PROSITE" id="PS50943"/>
    </source>
</evidence>
<dbReference type="PROSITE" id="PS50943">
    <property type="entry name" value="HTH_CROC1"/>
    <property type="match status" value="1"/>
</dbReference>
<protein>
    <submittedName>
        <fullName evidence="3">Helix-turn-helix protein</fullName>
    </submittedName>
</protein>
<comment type="caution">
    <text evidence="3">The sequence shown here is derived from an EMBL/GenBank/DDBJ whole genome shotgun (WGS) entry which is preliminary data.</text>
</comment>
<evidence type="ECO:0000313" key="4">
    <source>
        <dbReference type="Proteomes" id="UP000245880"/>
    </source>
</evidence>
<dbReference type="InterPro" id="IPR001387">
    <property type="entry name" value="Cro/C1-type_HTH"/>
</dbReference>